<sequence length="310" mass="36518">MQCAIAFLMYMANSPLQMDRLVVTTEQRDVASYHVYDYHSHGEFPNQKKIDRFIKAPKRLREPGTYFMSYCSNLFTSRQIAYIITQKLKNITKKAHSDFSYGRNAEKECLKYLPIKSHKNVNAWRKFRSKLMLKVKRKCPNDMIVSLAYQGIFAVDGEYKRFYPPDKKQPNILTINRSMQMKSLVMNGEFFLGQMTVLGQEALAWYQGHLHLFKRNSKTAAWFPVTIIGSESNNGWIITNFILREYPGILPNWEEFYGSKIRSDFYQKMRRMYPKAKHNQYPAEFGEYSSRYPFRQKMTASRAIGITRAE</sequence>
<dbReference type="VEuPathDB" id="FungiDB:BLGHR1_16579"/>
<dbReference type="AlphaFoldDB" id="A0A383V1A7"/>
<evidence type="ECO:0000313" key="2">
    <source>
        <dbReference type="Proteomes" id="UP000275772"/>
    </source>
</evidence>
<accession>A0A383V1A7</accession>
<organism evidence="1 2">
    <name type="scientific">Blumeria hordei</name>
    <name type="common">Barley powdery mildew</name>
    <name type="synonym">Blumeria graminis f. sp. hordei</name>
    <dbReference type="NCBI Taxonomy" id="2867405"/>
    <lineage>
        <taxon>Eukaryota</taxon>
        <taxon>Fungi</taxon>
        <taxon>Dikarya</taxon>
        <taxon>Ascomycota</taxon>
        <taxon>Pezizomycotina</taxon>
        <taxon>Leotiomycetes</taxon>
        <taxon>Erysiphales</taxon>
        <taxon>Erysiphaceae</taxon>
        <taxon>Blumeria</taxon>
    </lineage>
</organism>
<evidence type="ECO:0000313" key="1">
    <source>
        <dbReference type="EMBL" id="SZF05776.1"/>
    </source>
</evidence>
<dbReference type="EMBL" id="UNSH01000086">
    <property type="protein sequence ID" value="SZF05776.1"/>
    <property type="molecule type" value="Genomic_DNA"/>
</dbReference>
<protein>
    <submittedName>
        <fullName evidence="1">Uncharacterized protein</fullName>
    </submittedName>
</protein>
<name>A0A383V1A7_BLUHO</name>
<reference evidence="1 2" key="1">
    <citation type="submission" date="2017-11" db="EMBL/GenBank/DDBJ databases">
        <authorList>
            <person name="Kracher B."/>
        </authorList>
    </citation>
    <scope>NUCLEOTIDE SEQUENCE [LARGE SCALE GENOMIC DNA]</scope>
    <source>
        <strain evidence="1 2">RACE1</strain>
    </source>
</reference>
<dbReference type="Proteomes" id="UP000275772">
    <property type="component" value="Unassembled WGS sequence"/>
</dbReference>
<proteinExistence type="predicted"/>
<gene>
    <name evidence="1" type="ORF">BLGHR1_16579</name>
</gene>